<dbReference type="InterPro" id="IPR036324">
    <property type="entry name" value="Mn/Fe_SOD_N_sf"/>
</dbReference>
<dbReference type="SUPFAM" id="SSF46609">
    <property type="entry name" value="Fe,Mn superoxide dismutase (SOD), N-terminal domain"/>
    <property type="match status" value="1"/>
</dbReference>
<dbReference type="PANTHER" id="PTHR43595">
    <property type="entry name" value="37S RIBOSOMAL PROTEIN S26, MITOCHONDRIAL"/>
    <property type="match status" value="1"/>
</dbReference>
<dbReference type="GO" id="GO:0004784">
    <property type="term" value="F:superoxide dismutase activity"/>
    <property type="evidence" value="ECO:0007669"/>
    <property type="project" value="InterPro"/>
</dbReference>
<comment type="function">
    <text evidence="1">Component of the mitochondrial ribosome (mitoribosome), a dedicated translation machinery responsible for the synthesis of mitochondrial genome-encoded proteins, including at least some of the essential transmembrane subunits of the mitochondrial respiratory chain. The mitoribosomes are attached to the mitochondrial inner membrane and translation products are cotranslationally integrated into the membrane.</text>
</comment>
<name>A0A074W1W0_AURM1</name>
<keyword evidence="4" id="KW-1185">Reference proteome</keyword>
<evidence type="ECO:0000259" key="2">
    <source>
        <dbReference type="Pfam" id="PF02777"/>
    </source>
</evidence>
<dbReference type="GO" id="GO:0046872">
    <property type="term" value="F:metal ion binding"/>
    <property type="evidence" value="ECO:0007669"/>
    <property type="project" value="InterPro"/>
</dbReference>
<proteinExistence type="predicted"/>
<sequence length="307" mass="33907">MVLHTLARSRSAWAPLVESRISARQFHASISRSLHEVPNLIYKEEFEAKGIAGFLSKESYDIAYNKNMAFLVDRLNKATKGSDHENSTTKQLVLSFARNPSMAAVFSAASMAHNTHFFFDSLSPSLDTNSLDNYPLLKEALIKSFGSIDTLWRTMLTTANAMTGPGFVWLVQAKQRSTSAAGNTSSLPEYRILTTYNAGTPYPEAIYRQQGVDQSTAIGYNGSAGSFGSTSARGRDTPKLPPGTELITPALCVSTWEHCYLPEYGVDGKAKYLIEWWKSINWGAVDNRVEKRQKLGDNNVFDKGPSV</sequence>
<protein>
    <submittedName>
        <fullName evidence="3">Manganese and iron superoxide dismutase</fullName>
    </submittedName>
</protein>
<dbReference type="STRING" id="1043003.A0A074W1W0"/>
<accession>A0A074W1W0</accession>
<dbReference type="GO" id="GO:0005737">
    <property type="term" value="C:cytoplasm"/>
    <property type="evidence" value="ECO:0007669"/>
    <property type="project" value="TreeGrafter"/>
</dbReference>
<dbReference type="Pfam" id="PF02777">
    <property type="entry name" value="Sod_Fe_C"/>
    <property type="match status" value="1"/>
</dbReference>
<dbReference type="SUPFAM" id="SSF54719">
    <property type="entry name" value="Fe,Mn superoxide dismutase (SOD), C-terminal domain"/>
    <property type="match status" value="1"/>
</dbReference>
<dbReference type="HOGENOM" id="CLU_057349_1_0_1"/>
<dbReference type="RefSeq" id="XP_040884108.1">
    <property type="nucleotide sequence ID" value="XM_041027235.1"/>
</dbReference>
<dbReference type="PANTHER" id="PTHR43595:SF2">
    <property type="entry name" value="SMALL RIBOSOMAL SUBUNIT PROTEIN MS42"/>
    <property type="match status" value="1"/>
</dbReference>
<organism evidence="3 4">
    <name type="scientific">Aureobasidium melanogenum (strain CBS 110374)</name>
    <name type="common">Aureobasidium pullulans var. melanogenum</name>
    <dbReference type="NCBI Taxonomy" id="1043003"/>
    <lineage>
        <taxon>Eukaryota</taxon>
        <taxon>Fungi</taxon>
        <taxon>Dikarya</taxon>
        <taxon>Ascomycota</taxon>
        <taxon>Pezizomycotina</taxon>
        <taxon>Dothideomycetes</taxon>
        <taxon>Dothideomycetidae</taxon>
        <taxon>Dothideales</taxon>
        <taxon>Saccotheciaceae</taxon>
        <taxon>Aureobasidium</taxon>
    </lineage>
</organism>
<dbReference type="InterPro" id="IPR019832">
    <property type="entry name" value="Mn/Fe_SOD_C"/>
</dbReference>
<evidence type="ECO:0000313" key="3">
    <source>
        <dbReference type="EMBL" id="KEQ67085.1"/>
    </source>
</evidence>
<dbReference type="InterPro" id="IPR036314">
    <property type="entry name" value="SOD_C_sf"/>
</dbReference>
<feature type="domain" description="Manganese/iron superoxide dismutase C-terminal" evidence="2">
    <location>
        <begin position="247"/>
        <end position="288"/>
    </location>
</feature>
<dbReference type="GeneID" id="63920608"/>
<reference evidence="3 4" key="1">
    <citation type="journal article" date="2014" name="BMC Genomics">
        <title>Genome sequencing of four Aureobasidium pullulans varieties: biotechnological potential, stress tolerance, and description of new species.</title>
        <authorList>
            <person name="Gostin Ar C."/>
            <person name="Ohm R.A."/>
            <person name="Kogej T."/>
            <person name="Sonjak S."/>
            <person name="Turk M."/>
            <person name="Zajc J."/>
            <person name="Zalar P."/>
            <person name="Grube M."/>
            <person name="Sun H."/>
            <person name="Han J."/>
            <person name="Sharma A."/>
            <person name="Chiniquy J."/>
            <person name="Ngan C.Y."/>
            <person name="Lipzen A."/>
            <person name="Barry K."/>
            <person name="Grigoriev I.V."/>
            <person name="Gunde-Cimerman N."/>
        </authorList>
    </citation>
    <scope>NUCLEOTIDE SEQUENCE [LARGE SCALE GENOMIC DNA]</scope>
    <source>
        <strain evidence="3 4">CBS 110374</strain>
    </source>
</reference>
<evidence type="ECO:0000313" key="4">
    <source>
        <dbReference type="Proteomes" id="UP000030672"/>
    </source>
</evidence>
<dbReference type="AlphaFoldDB" id="A0A074W1W0"/>
<dbReference type="Gene3D" id="3.55.40.20">
    <property type="entry name" value="Iron/manganese superoxide dismutase, C-terminal domain"/>
    <property type="match status" value="1"/>
</dbReference>
<dbReference type="Proteomes" id="UP000030672">
    <property type="component" value="Unassembled WGS sequence"/>
</dbReference>
<gene>
    <name evidence="3" type="ORF">M437DRAFT_79745</name>
</gene>
<evidence type="ECO:0000256" key="1">
    <source>
        <dbReference type="ARBA" id="ARBA00037226"/>
    </source>
</evidence>
<dbReference type="EMBL" id="KL584824">
    <property type="protein sequence ID" value="KEQ67085.1"/>
    <property type="molecule type" value="Genomic_DNA"/>
</dbReference>